<comment type="caution">
    <text evidence="4">The sequence shown here is derived from an EMBL/GenBank/DDBJ whole genome shotgun (WGS) entry which is preliminary data.</text>
</comment>
<dbReference type="EMBL" id="JBJQND010000013">
    <property type="protein sequence ID" value="KAL3857343.1"/>
    <property type="molecule type" value="Genomic_DNA"/>
</dbReference>
<dbReference type="AlphaFoldDB" id="A0ABD3V912"/>
<dbReference type="Pfam" id="PF00012">
    <property type="entry name" value="HSP70"/>
    <property type="match status" value="1"/>
</dbReference>
<dbReference type="CDD" id="cd10229">
    <property type="entry name" value="ASKHA_NBD_HSP70_HSPA12"/>
    <property type="match status" value="1"/>
</dbReference>
<keyword evidence="5" id="KW-1185">Reference proteome</keyword>
<keyword evidence="3" id="KW-0067">ATP-binding</keyword>
<evidence type="ECO:0000256" key="1">
    <source>
        <dbReference type="ARBA" id="ARBA00007381"/>
    </source>
</evidence>
<evidence type="ECO:0008006" key="6">
    <source>
        <dbReference type="Google" id="ProtNLM"/>
    </source>
</evidence>
<dbReference type="Gene3D" id="3.90.640.10">
    <property type="entry name" value="Actin, Chain A, domain 4"/>
    <property type="match status" value="1"/>
</dbReference>
<dbReference type="InterPro" id="IPR013126">
    <property type="entry name" value="Hsp_70_fam"/>
</dbReference>
<dbReference type="GO" id="GO:0005524">
    <property type="term" value="F:ATP binding"/>
    <property type="evidence" value="ECO:0007669"/>
    <property type="project" value="UniProtKB-KW"/>
</dbReference>
<dbReference type="Proteomes" id="UP001634394">
    <property type="component" value="Unassembled WGS sequence"/>
</dbReference>
<dbReference type="PANTHER" id="PTHR14187">
    <property type="entry name" value="ALPHA KINASE/ELONGATION FACTOR 2 KINASE"/>
    <property type="match status" value="1"/>
</dbReference>
<gene>
    <name evidence="4" type="ORF">ACJMK2_012020</name>
</gene>
<dbReference type="SUPFAM" id="SSF53067">
    <property type="entry name" value="Actin-like ATPase domain"/>
    <property type="match status" value="2"/>
</dbReference>
<dbReference type="PANTHER" id="PTHR14187:SF46">
    <property type="entry name" value="HEAT SHOCK 70 KDA PROTEIN 12A"/>
    <property type="match status" value="1"/>
</dbReference>
<comment type="similarity">
    <text evidence="1">Belongs to the heat shock protein 70 family.</text>
</comment>
<protein>
    <recommendedName>
        <fullName evidence="6">Heat shock 70 kDa protein 12A</fullName>
    </recommendedName>
</protein>
<evidence type="ECO:0000313" key="5">
    <source>
        <dbReference type="Proteomes" id="UP001634394"/>
    </source>
</evidence>
<keyword evidence="2" id="KW-0547">Nucleotide-binding</keyword>
<accession>A0ABD3V912</accession>
<evidence type="ECO:0000313" key="4">
    <source>
        <dbReference type="EMBL" id="KAL3857343.1"/>
    </source>
</evidence>
<sequence length="585" mass="66177">MALKDKTPPMIVVAIDFGTTFSSWACSLRHDYEENPTKVHVRQWVGGDRISSKAPTTVLIRPDGKTLEAFGFEAEDRYAALVEEGAYKLWYYFQRFKMKIYNDSSLSRNTVIKDATGKPLPAMILFSRTIQFMKEDFLQQFKRTLEGRIQDYDIQWILTVPAIWNERAKQFMRQAAVTAGIRDEYLKIALEPEAASLFCNHCPMKKFVANGSEYASISTFERGSKYMILDAGGGTVDITIHEVIGNGKVKELHKASGGPWGGTKVDEAFQQFIIKLVGNTVFERFSKEHLEDLQEMLRSFEVKKREIHLDKQYQVVLRIPISLIQLCEGESGNSLEERIRQQCTTSNMKLVNDKLKVDSFVMKEFYTDTLNSITSHVLSIFENEQFADVKSIIMVGGFSECHLFQQAIQDCIPHTNIIIPLEPDLSVLKGAVIFGHNPEAILERACRYTYGVAGAKKFIDGQHRQTFRKSCKLGELVTNVFVKIVECGQKIKFNDRQPEQILAMSEDKTEHVFSIFVSEKPSPMYITDEGCSLLGNITISGLDTSVPLIQRKIAITLMVGGTEMEVEAREIHTGKTSKAVMDFLG</sequence>
<name>A0ABD3V912_SINWO</name>
<dbReference type="Gene3D" id="3.30.420.40">
    <property type="match status" value="2"/>
</dbReference>
<proteinExistence type="inferred from homology"/>
<evidence type="ECO:0000256" key="2">
    <source>
        <dbReference type="ARBA" id="ARBA00022741"/>
    </source>
</evidence>
<reference evidence="4 5" key="1">
    <citation type="submission" date="2024-11" db="EMBL/GenBank/DDBJ databases">
        <title>Chromosome-level genome assembly of the freshwater bivalve Anodonta woodiana.</title>
        <authorList>
            <person name="Chen X."/>
        </authorList>
    </citation>
    <scope>NUCLEOTIDE SEQUENCE [LARGE SCALE GENOMIC DNA]</scope>
    <source>
        <strain evidence="4">MN2024</strain>
        <tissue evidence="4">Gills</tissue>
    </source>
</reference>
<evidence type="ECO:0000256" key="3">
    <source>
        <dbReference type="ARBA" id="ARBA00022840"/>
    </source>
</evidence>
<dbReference type="InterPro" id="IPR043129">
    <property type="entry name" value="ATPase_NBD"/>
</dbReference>
<organism evidence="4 5">
    <name type="scientific">Sinanodonta woodiana</name>
    <name type="common">Chinese pond mussel</name>
    <name type="synonym">Anodonta woodiana</name>
    <dbReference type="NCBI Taxonomy" id="1069815"/>
    <lineage>
        <taxon>Eukaryota</taxon>
        <taxon>Metazoa</taxon>
        <taxon>Spiralia</taxon>
        <taxon>Lophotrochozoa</taxon>
        <taxon>Mollusca</taxon>
        <taxon>Bivalvia</taxon>
        <taxon>Autobranchia</taxon>
        <taxon>Heteroconchia</taxon>
        <taxon>Palaeoheterodonta</taxon>
        <taxon>Unionida</taxon>
        <taxon>Unionoidea</taxon>
        <taxon>Unionidae</taxon>
        <taxon>Unioninae</taxon>
        <taxon>Sinanodonta</taxon>
    </lineage>
</organism>